<dbReference type="SUPFAM" id="SSF51905">
    <property type="entry name" value="FAD/NAD(P)-binding domain"/>
    <property type="match status" value="1"/>
</dbReference>
<evidence type="ECO:0000256" key="3">
    <source>
        <dbReference type="ARBA" id="ARBA00022827"/>
    </source>
</evidence>
<name>A0A375CQJ0_9BURK</name>
<comment type="caution">
    <text evidence="7">The sequence shown here is derived from an EMBL/GenBank/DDBJ whole genome shotgun (WGS) entry which is preliminary data.</text>
</comment>
<dbReference type="GO" id="GO:0008202">
    <property type="term" value="P:steroid metabolic process"/>
    <property type="evidence" value="ECO:0007669"/>
    <property type="project" value="UniProtKB-ARBA"/>
</dbReference>
<evidence type="ECO:0000259" key="6">
    <source>
        <dbReference type="Pfam" id="PF00890"/>
    </source>
</evidence>
<evidence type="ECO:0000256" key="2">
    <source>
        <dbReference type="ARBA" id="ARBA00022630"/>
    </source>
</evidence>
<dbReference type="SUPFAM" id="SSF56425">
    <property type="entry name" value="Succinate dehydrogenase/fumarate reductase flavoprotein, catalytic domain"/>
    <property type="match status" value="1"/>
</dbReference>
<proteinExistence type="predicted"/>
<evidence type="ECO:0000313" key="8">
    <source>
        <dbReference type="Proteomes" id="UP000256297"/>
    </source>
</evidence>
<evidence type="ECO:0000313" key="7">
    <source>
        <dbReference type="EMBL" id="SOY77520.1"/>
    </source>
</evidence>
<feature type="domain" description="FAD-dependent oxidoreductase 2 FAD-binding" evidence="6">
    <location>
        <begin position="36"/>
        <end position="573"/>
    </location>
</feature>
<dbReference type="PANTHER" id="PTHR43400:SF10">
    <property type="entry name" value="3-OXOSTEROID 1-DEHYDROGENASE"/>
    <property type="match status" value="1"/>
</dbReference>
<dbReference type="InterPro" id="IPR003953">
    <property type="entry name" value="FAD-dep_OxRdtase_2_FAD-bd"/>
</dbReference>
<sequence>MKDRAAGRAMQTIRAAPSSQAQSNREIAMHFNESCDLIVVGSGTGGLSTAVTAHLHGLKVIVLEKENVLGGTSALSGGWLWVPGHPLSEGVDGTNTPETAREYLMAETGNRFDAERVDAFLSNGRKAIEFFQKHTSVRFMPSPAFPDYHSEQRGAGKGRSIVTEPIAGSEIGFDIRKLRRPLCEMTFMGLNIGSGSELAHFQKATRSPKSAIYVALRMAQYGYHKLRFGRSMRLTNGNALIARLLKTAFEQKMDIRTECTVTKLVFEDGAVQGLEVRSLEGSTRIKARKGVVLATGGFSHNEQLKRELYRHVQNGAAHHALAAKGATGDGIALARSVGGELYADVAQPAAWMPVSLVRRKDGTTGICSHVIDRTKPGIIAVTSNGRRFGNEANSYHDFLQDFFRANEGAADAHAYLVADHRAVRKYGLGYARPFPIPIGAQIRSGYLKRADTIEQLARICGIDSAGLAGTIVRYNEGAAAAADPEFGKGSTAYNRFQGDPDHKPNPCLEPIAKGPFYAVKILASDIGTFAGIKTDGYARVKAADGGIIPNLYAVGADNASVMSGTYSGAGTNLGPALTFGYIVGRHAAGVND</sequence>
<dbReference type="Proteomes" id="UP000256297">
    <property type="component" value="Unassembled WGS sequence"/>
</dbReference>
<evidence type="ECO:0000256" key="1">
    <source>
        <dbReference type="ARBA" id="ARBA00001974"/>
    </source>
</evidence>
<dbReference type="InterPro" id="IPR036188">
    <property type="entry name" value="FAD/NAD-bd_sf"/>
</dbReference>
<dbReference type="InterPro" id="IPR027477">
    <property type="entry name" value="Succ_DH/fumarate_Rdtase_cat_sf"/>
</dbReference>
<keyword evidence="3" id="KW-0274">FAD</keyword>
<dbReference type="Gene3D" id="3.90.700.10">
    <property type="entry name" value="Succinate dehydrogenase/fumarate reductase flavoprotein, catalytic domain"/>
    <property type="match status" value="1"/>
</dbReference>
<reference evidence="8" key="1">
    <citation type="submission" date="2018-01" db="EMBL/GenBank/DDBJ databases">
        <authorList>
            <person name="Gaut B.S."/>
            <person name="Morton B.R."/>
            <person name="Clegg M.T."/>
            <person name="Duvall M.R."/>
        </authorList>
    </citation>
    <scope>NUCLEOTIDE SEQUENCE [LARGE SCALE GENOMIC DNA]</scope>
</reference>
<protein>
    <submittedName>
        <fullName evidence="7">Succinate dehydrogenase/fumarate reductase flavoprotein subunit</fullName>
    </submittedName>
</protein>
<keyword evidence="4" id="KW-0560">Oxidoreductase</keyword>
<dbReference type="InterPro" id="IPR050315">
    <property type="entry name" value="FAD-oxidoreductase_2"/>
</dbReference>
<comment type="cofactor">
    <cofactor evidence="1">
        <name>FAD</name>
        <dbReference type="ChEBI" id="CHEBI:57692"/>
    </cofactor>
</comment>
<organism evidence="7 8">
    <name type="scientific">Cupriavidus taiwanensis</name>
    <dbReference type="NCBI Taxonomy" id="164546"/>
    <lineage>
        <taxon>Bacteria</taxon>
        <taxon>Pseudomonadati</taxon>
        <taxon>Pseudomonadota</taxon>
        <taxon>Betaproteobacteria</taxon>
        <taxon>Burkholderiales</taxon>
        <taxon>Burkholderiaceae</taxon>
        <taxon>Cupriavidus</taxon>
    </lineage>
</organism>
<keyword evidence="2" id="KW-0285">Flavoprotein</keyword>
<dbReference type="GO" id="GO:0016491">
    <property type="term" value="F:oxidoreductase activity"/>
    <property type="evidence" value="ECO:0007669"/>
    <property type="project" value="UniProtKB-KW"/>
</dbReference>
<dbReference type="Gene3D" id="3.50.50.60">
    <property type="entry name" value="FAD/NAD(P)-binding domain"/>
    <property type="match status" value="2"/>
</dbReference>
<evidence type="ECO:0000256" key="5">
    <source>
        <dbReference type="SAM" id="MobiDB-lite"/>
    </source>
</evidence>
<feature type="region of interest" description="Disordered" evidence="5">
    <location>
        <begin position="1"/>
        <end position="21"/>
    </location>
</feature>
<gene>
    <name evidence="7" type="ORF">CBM2589_U10037</name>
</gene>
<evidence type="ECO:0000256" key="4">
    <source>
        <dbReference type="ARBA" id="ARBA00023002"/>
    </source>
</evidence>
<dbReference type="EMBL" id="OFSP01000078">
    <property type="protein sequence ID" value="SOY77520.1"/>
    <property type="molecule type" value="Genomic_DNA"/>
</dbReference>
<dbReference type="PANTHER" id="PTHR43400">
    <property type="entry name" value="FUMARATE REDUCTASE"/>
    <property type="match status" value="1"/>
</dbReference>
<dbReference type="AlphaFoldDB" id="A0A375CQJ0"/>
<accession>A0A375CQJ0</accession>
<dbReference type="Pfam" id="PF00890">
    <property type="entry name" value="FAD_binding_2"/>
    <property type="match status" value="1"/>
</dbReference>